<evidence type="ECO:0008006" key="4">
    <source>
        <dbReference type="Google" id="ProtNLM"/>
    </source>
</evidence>
<keyword evidence="1" id="KW-0732">Signal</keyword>
<accession>A0ABY2Z1D7</accession>
<reference evidence="2" key="1">
    <citation type="submission" date="2019-06" db="EMBL/GenBank/DDBJ databases">
        <title>Mycoplasma neophronis type strain whole genome sequence.</title>
        <authorList>
            <person name="Spergser J."/>
        </authorList>
    </citation>
    <scope>NUCLEOTIDE SEQUENCE [LARGE SCALE GENOMIC DNA]</scope>
    <source>
        <strain evidence="2">DSM 24097</strain>
    </source>
</reference>
<evidence type="ECO:0000313" key="3">
    <source>
        <dbReference type="Proteomes" id="UP000316851"/>
    </source>
</evidence>
<name>A0ABY2Z1D7_9BACT</name>
<dbReference type="Gene3D" id="3.80.10.10">
    <property type="entry name" value="Ribonuclease Inhibitor"/>
    <property type="match status" value="1"/>
</dbReference>
<sequence>MKKSKLFLLSSLTVLTPAVFGIAAVSCGGEKPNTFSIQYISGEQGAKYYASSTKTLDLSEADITEIPQGAFSYQSIRNFAYHKDESNAANNKYGNVVDGLITWDKDNNGVRIEVKSINIEKVILPKKLTKIGPGAFQGLGSLKSIIFPDTIESIGEEAFAQNSIEQVTIPASLTELGRGAFSQNLITSFDLSNATNLKIISQGVLANNKLSEINLSHVSKVLDGALAQNNFTQLTIGQNLVEFSPNAFQYVGAPEGTTKVAITVDGNNDVLNALKQALEANPKLLYTITNQ</sequence>
<dbReference type="PROSITE" id="PS51257">
    <property type="entry name" value="PROKAR_LIPOPROTEIN"/>
    <property type="match status" value="1"/>
</dbReference>
<organism evidence="2 3">
    <name type="scientific">Metamycoplasma neophronis</name>
    <dbReference type="NCBI Taxonomy" id="872983"/>
    <lineage>
        <taxon>Bacteria</taxon>
        <taxon>Bacillati</taxon>
        <taxon>Mycoplasmatota</taxon>
        <taxon>Mycoplasmoidales</taxon>
        <taxon>Metamycoplasmataceae</taxon>
        <taxon>Metamycoplasma</taxon>
    </lineage>
</organism>
<feature type="signal peptide" evidence="1">
    <location>
        <begin position="1"/>
        <end position="23"/>
    </location>
</feature>
<dbReference type="InterPro" id="IPR026906">
    <property type="entry name" value="LRR_5"/>
</dbReference>
<protein>
    <recommendedName>
        <fullName evidence="4">Leucine-rich repeat domain-containing protein</fullName>
    </recommendedName>
</protein>
<dbReference type="PANTHER" id="PTHR45661:SF3">
    <property type="entry name" value="IG-LIKE DOMAIN-CONTAINING PROTEIN"/>
    <property type="match status" value="1"/>
</dbReference>
<dbReference type="Proteomes" id="UP000316851">
    <property type="component" value="Unassembled WGS sequence"/>
</dbReference>
<gene>
    <name evidence="2" type="ORF">FJR74_00475</name>
</gene>
<dbReference type="PANTHER" id="PTHR45661">
    <property type="entry name" value="SURFACE ANTIGEN"/>
    <property type="match status" value="1"/>
</dbReference>
<dbReference type="EMBL" id="VHHP01000001">
    <property type="protein sequence ID" value="TPR54734.1"/>
    <property type="molecule type" value="Genomic_DNA"/>
</dbReference>
<dbReference type="SUPFAM" id="SSF52058">
    <property type="entry name" value="L domain-like"/>
    <property type="match status" value="1"/>
</dbReference>
<feature type="chain" id="PRO_5046721199" description="Leucine-rich repeat domain-containing protein" evidence="1">
    <location>
        <begin position="24"/>
        <end position="291"/>
    </location>
</feature>
<evidence type="ECO:0000256" key="1">
    <source>
        <dbReference type="SAM" id="SignalP"/>
    </source>
</evidence>
<dbReference type="InterPro" id="IPR053139">
    <property type="entry name" value="Surface_bspA-like"/>
</dbReference>
<dbReference type="Pfam" id="PF13306">
    <property type="entry name" value="LRR_5"/>
    <property type="match status" value="1"/>
</dbReference>
<comment type="caution">
    <text evidence="2">The sequence shown here is derived from an EMBL/GenBank/DDBJ whole genome shotgun (WGS) entry which is preliminary data.</text>
</comment>
<keyword evidence="3" id="KW-1185">Reference proteome</keyword>
<dbReference type="RefSeq" id="WP_140914587.1">
    <property type="nucleotide sequence ID" value="NZ_VHHP01000001.1"/>
</dbReference>
<proteinExistence type="predicted"/>
<dbReference type="InterPro" id="IPR032675">
    <property type="entry name" value="LRR_dom_sf"/>
</dbReference>
<evidence type="ECO:0000313" key="2">
    <source>
        <dbReference type="EMBL" id="TPR54734.1"/>
    </source>
</evidence>